<keyword evidence="4" id="KW-0677">Repeat</keyword>
<reference evidence="10 11" key="1">
    <citation type="journal article" date="2010" name="Nature">
        <title>Genome sequence of the palaeopolyploid soybean.</title>
        <authorList>
            <person name="Schmutz J."/>
            <person name="Cannon S.B."/>
            <person name="Schlueter J."/>
            <person name="Ma J."/>
            <person name="Mitros T."/>
            <person name="Nelson W."/>
            <person name="Hyten D.L."/>
            <person name="Song Q."/>
            <person name="Thelen J.J."/>
            <person name="Cheng J."/>
            <person name="Xu D."/>
            <person name="Hellsten U."/>
            <person name="May G.D."/>
            <person name="Yu Y."/>
            <person name="Sakurai T."/>
            <person name="Umezawa T."/>
            <person name="Bhattacharyya M.K."/>
            <person name="Sandhu D."/>
            <person name="Valliyodan B."/>
            <person name="Lindquist E."/>
            <person name="Peto M."/>
            <person name="Grant D."/>
            <person name="Shu S."/>
            <person name="Goodstein D."/>
            <person name="Barry K."/>
            <person name="Futrell-Griggs M."/>
            <person name="Abernathy B."/>
            <person name="Du J."/>
            <person name="Tian Z."/>
            <person name="Zhu L."/>
            <person name="Gill N."/>
            <person name="Joshi T."/>
            <person name="Libault M."/>
            <person name="Sethuraman A."/>
            <person name="Zhang X.-C."/>
            <person name="Shinozaki K."/>
            <person name="Nguyen H.T."/>
            <person name="Wing R.A."/>
            <person name="Cregan P."/>
            <person name="Specht J."/>
            <person name="Grimwood J."/>
            <person name="Rokhsar D."/>
            <person name="Stacey G."/>
            <person name="Shoemaker R.C."/>
            <person name="Jackson S.A."/>
        </authorList>
    </citation>
    <scope>NUCLEOTIDE SEQUENCE</scope>
    <source>
        <strain evidence="11">cv. Williams 82</strain>
        <tissue evidence="10">Callus</tissue>
    </source>
</reference>
<dbReference type="PANTHER" id="PTHR43834:SF2">
    <property type="entry name" value="GTPASE DER"/>
    <property type="match status" value="1"/>
</dbReference>
<dbReference type="FunFam" id="3.30.300.20:FF:000004">
    <property type="entry name" value="GTPase Der"/>
    <property type="match status" value="1"/>
</dbReference>
<dbReference type="SUPFAM" id="SSF52540">
    <property type="entry name" value="P-loop containing nucleoside triphosphate hydrolases"/>
    <property type="match status" value="2"/>
</dbReference>
<dbReference type="Gramene" id="KRH29711">
    <property type="protein sequence ID" value="KRH29711"/>
    <property type="gene ID" value="GLYMA_11G133400"/>
</dbReference>
<gene>
    <name evidence="10" type="ORF">GLYMA_11G133400</name>
</gene>
<dbReference type="CDD" id="cd01895">
    <property type="entry name" value="EngA2"/>
    <property type="match status" value="1"/>
</dbReference>
<evidence type="ECO:0000313" key="12">
    <source>
        <dbReference type="Proteomes" id="UP000008827"/>
    </source>
</evidence>
<dbReference type="GO" id="GO:0009507">
    <property type="term" value="C:chloroplast"/>
    <property type="evidence" value="ECO:0000318"/>
    <property type="project" value="GO_Central"/>
</dbReference>
<dbReference type="InParanoid" id="A0A0R0HTV9"/>
<dbReference type="Pfam" id="PF14714">
    <property type="entry name" value="KH_dom-like"/>
    <property type="match status" value="1"/>
</dbReference>
<reference evidence="11" key="2">
    <citation type="submission" date="2018-02" db="UniProtKB">
        <authorList>
            <consortium name="EnsemblPlants"/>
        </authorList>
    </citation>
    <scope>IDENTIFICATION</scope>
    <source>
        <strain evidence="11">Williams 82</strain>
    </source>
</reference>
<dbReference type="GO" id="GO:0005525">
    <property type="term" value="F:GTP binding"/>
    <property type="evidence" value="ECO:0007669"/>
    <property type="project" value="UniProtKB-KW"/>
</dbReference>
<organism evidence="10">
    <name type="scientific">Glycine max</name>
    <name type="common">Soybean</name>
    <name type="synonym">Glycine hispida</name>
    <dbReference type="NCBI Taxonomy" id="3847"/>
    <lineage>
        <taxon>Eukaryota</taxon>
        <taxon>Viridiplantae</taxon>
        <taxon>Streptophyta</taxon>
        <taxon>Embryophyta</taxon>
        <taxon>Tracheophyta</taxon>
        <taxon>Spermatophyta</taxon>
        <taxon>Magnoliopsida</taxon>
        <taxon>eudicotyledons</taxon>
        <taxon>Gunneridae</taxon>
        <taxon>Pentapetalae</taxon>
        <taxon>rosids</taxon>
        <taxon>fabids</taxon>
        <taxon>Fabales</taxon>
        <taxon>Fabaceae</taxon>
        <taxon>Papilionoideae</taxon>
        <taxon>50 kb inversion clade</taxon>
        <taxon>NPAAA clade</taxon>
        <taxon>indigoferoid/millettioid clade</taxon>
        <taxon>Phaseoleae</taxon>
        <taxon>Glycine</taxon>
        <taxon>Glycine subgen. Soja</taxon>
    </lineage>
</organism>
<dbReference type="STRING" id="3847.A0A0R0HTV9"/>
<dbReference type="NCBIfam" id="TIGR00231">
    <property type="entry name" value="small_GTP"/>
    <property type="match status" value="1"/>
</dbReference>
<dbReference type="FunFam" id="3.40.50.300:FF:000040">
    <property type="entry name" value="GTPase Der"/>
    <property type="match status" value="1"/>
</dbReference>
<dbReference type="SMR" id="A0A0R0HTV9"/>
<evidence type="ECO:0000256" key="6">
    <source>
        <dbReference type="ARBA" id="ARBA00023134"/>
    </source>
</evidence>
<evidence type="ECO:0000313" key="10">
    <source>
        <dbReference type="EMBL" id="KRH29711.1"/>
    </source>
</evidence>
<dbReference type="FunCoup" id="A0A0R0HTV9">
    <property type="interactions" value="918"/>
</dbReference>
<name>A0A0R0HTV9_SOYBN</name>
<dbReference type="PaxDb" id="3847-GLYMA11G14171.1"/>
<dbReference type="HAMAP" id="MF_00195">
    <property type="entry name" value="GTPase_Der"/>
    <property type="match status" value="1"/>
</dbReference>
<dbReference type="Proteomes" id="UP000008827">
    <property type="component" value="Chromosome 11"/>
</dbReference>
<dbReference type="Gene3D" id="3.30.300.20">
    <property type="match status" value="1"/>
</dbReference>
<evidence type="ECO:0000256" key="4">
    <source>
        <dbReference type="ARBA" id="ARBA00022737"/>
    </source>
</evidence>
<feature type="non-terminal residue" evidence="10">
    <location>
        <position position="1"/>
    </location>
</feature>
<dbReference type="Gene3D" id="3.40.50.300">
    <property type="entry name" value="P-loop containing nucleotide triphosphate hydrolases"/>
    <property type="match status" value="2"/>
</dbReference>
<dbReference type="InterPro" id="IPR015946">
    <property type="entry name" value="KH_dom-like_a/b"/>
</dbReference>
<dbReference type="GO" id="GO:0042254">
    <property type="term" value="P:ribosome biogenesis"/>
    <property type="evidence" value="ECO:0007669"/>
    <property type="project" value="UniProtKB-KW"/>
</dbReference>
<dbReference type="InterPro" id="IPR005225">
    <property type="entry name" value="Small_GTP-bd"/>
</dbReference>
<dbReference type="EnsemblPlants" id="KRH29711">
    <property type="protein sequence ID" value="KRH29711"/>
    <property type="gene ID" value="GLYMA_11G133400"/>
</dbReference>
<keyword evidence="5" id="KW-0547">Nucleotide-binding</keyword>
<dbReference type="EMBL" id="CM000844">
    <property type="protein sequence ID" value="KRH29711.1"/>
    <property type="molecule type" value="Genomic_DNA"/>
</dbReference>
<sequence>KLTRRTLSCSVLRPTAGEFSGSVDDEESDDLDDLDVVALEQEAKDAVQAYSSSLSQILSIEDEEKSDRKESAQSRRKSPRRTKIVCMTFSLLLLLRVAIVGRPNVGKSALYNRLVGGNRAIVVDEPGVTRDRLYGRSYWGEHEFMVVDTGGVITVSKSQATVMEELAITTTIGMDGIPLAVREAAVAWMPSMIERQATAAVEESSVIIFLVDGQAGLTAADEEIADWLRKKYSDKYVILAVNKCESPRKRIMQASEFWSLGYRTVICKLDLVLHLIINVYKPLSMSDHKSNNLVEEEDYVPAISIVGRPNVGKSSILNALVGEDRTIVSPISCTTRDAIDTEFTGPDGQKFQLIDTAGIRKRSAIASAGTFCAIRRSDVVALVIEAMACITEQEYNIAERIEKEGKGCVIVVNKWDTIPNKNQQTASYYEQDVREKLRSLDWAPIVYSTVVAGHSVGKIIVAASEVEKERSRRLGTSTLNQVVQEAVGFKPPPRTRGGKGGRVYYCTQAAIKPPTFVFFVNDGKLFPETYRRYMEKQHRSDAGFFGTPIRLLWRSRRKVGNDESRYL</sequence>
<dbReference type="PRINTS" id="PR00326">
    <property type="entry name" value="GTP1OBG"/>
</dbReference>
<reference evidence="10" key="3">
    <citation type="submission" date="2018-07" db="EMBL/GenBank/DDBJ databases">
        <title>WGS assembly of Glycine max.</title>
        <authorList>
            <person name="Schmutz J."/>
            <person name="Cannon S."/>
            <person name="Schlueter J."/>
            <person name="Ma J."/>
            <person name="Mitros T."/>
            <person name="Nelson W."/>
            <person name="Hyten D."/>
            <person name="Song Q."/>
            <person name="Thelen J."/>
            <person name="Cheng J."/>
            <person name="Xu D."/>
            <person name="Hellsten U."/>
            <person name="May G."/>
            <person name="Yu Y."/>
            <person name="Sakurai T."/>
            <person name="Umezawa T."/>
            <person name="Bhattacharyya M."/>
            <person name="Sandhu D."/>
            <person name="Valliyodan B."/>
            <person name="Lindquist E."/>
            <person name="Peto M."/>
            <person name="Grant D."/>
            <person name="Shu S."/>
            <person name="Goodstein D."/>
            <person name="Barry K."/>
            <person name="Futrell-Griggs M."/>
            <person name="Abernathy B."/>
            <person name="Du J."/>
            <person name="Tian Z."/>
            <person name="Zhu L."/>
            <person name="Gill N."/>
            <person name="Joshi T."/>
            <person name="Libault M."/>
            <person name="Sethuraman A."/>
            <person name="Zhang X."/>
            <person name="Shinozaki K."/>
            <person name="Nguyen H."/>
            <person name="Wing R."/>
            <person name="Cregan P."/>
            <person name="Specht J."/>
            <person name="Grimwood J."/>
            <person name="Rokhsar D."/>
            <person name="Stacey G."/>
            <person name="Shoemaker R."/>
            <person name="Jackson S."/>
        </authorList>
    </citation>
    <scope>NUCLEOTIDE SEQUENCE</scope>
    <source>
        <tissue evidence="10">Callus</tissue>
    </source>
</reference>
<dbReference type="NCBIfam" id="TIGR03594">
    <property type="entry name" value="GTPase_EngA"/>
    <property type="match status" value="1"/>
</dbReference>
<dbReference type="AlphaFoldDB" id="A0A0R0HTV9"/>
<comment type="similarity">
    <text evidence="1">Belongs to the TRAFAC class TrmE-Era-EngA-EngB-Septin-like GTPase superfamily. EngA (Der) GTPase family.</text>
</comment>
<evidence type="ECO:0000256" key="2">
    <source>
        <dbReference type="ARBA" id="ARBA00020953"/>
    </source>
</evidence>
<dbReference type="OMA" id="HISTHEV"/>
<dbReference type="Pfam" id="PF01926">
    <property type="entry name" value="MMR_HSR1"/>
    <property type="match status" value="2"/>
</dbReference>
<evidence type="ECO:0000313" key="11">
    <source>
        <dbReference type="EnsemblPlants" id="KRH29711"/>
    </source>
</evidence>
<keyword evidence="12" id="KW-1185">Reference proteome</keyword>
<dbReference type="InterPro" id="IPR006073">
    <property type="entry name" value="GTP-bd"/>
</dbReference>
<evidence type="ECO:0000256" key="3">
    <source>
        <dbReference type="ARBA" id="ARBA00022517"/>
    </source>
</evidence>
<keyword evidence="3" id="KW-0690">Ribosome biogenesis</keyword>
<evidence type="ECO:0000256" key="1">
    <source>
        <dbReference type="ARBA" id="ARBA00008279"/>
    </source>
</evidence>
<dbReference type="PANTHER" id="PTHR43834">
    <property type="entry name" value="GTPASE DER"/>
    <property type="match status" value="1"/>
</dbReference>
<protein>
    <recommendedName>
        <fullName evidence="2">GTPase Der</fullName>
    </recommendedName>
    <alternativeName>
        <fullName evidence="7">GTP-binding protein EngA</fullName>
    </alternativeName>
</protein>
<dbReference type="InterPro" id="IPR027417">
    <property type="entry name" value="P-loop_NTPase"/>
</dbReference>
<dbReference type="FunFam" id="3.40.50.300:FF:001185">
    <property type="entry name" value="GTPase Der"/>
    <property type="match status" value="1"/>
</dbReference>
<evidence type="ECO:0000259" key="9">
    <source>
        <dbReference type="Pfam" id="PF14714"/>
    </source>
</evidence>
<proteinExistence type="inferred from homology"/>
<dbReference type="InterPro" id="IPR016484">
    <property type="entry name" value="GTPase_Der"/>
</dbReference>
<keyword evidence="6" id="KW-0342">GTP-binding</keyword>
<dbReference type="InterPro" id="IPR032859">
    <property type="entry name" value="KH_dom-like"/>
</dbReference>
<accession>A0A0R0HTV9</accession>
<feature type="domain" description="G" evidence="8">
    <location>
        <begin position="96"/>
        <end position="243"/>
    </location>
</feature>
<evidence type="ECO:0000259" key="8">
    <source>
        <dbReference type="Pfam" id="PF01926"/>
    </source>
</evidence>
<evidence type="ECO:0000256" key="5">
    <source>
        <dbReference type="ARBA" id="ARBA00022741"/>
    </source>
</evidence>
<feature type="domain" description="G" evidence="8">
    <location>
        <begin position="303"/>
        <end position="414"/>
    </location>
</feature>
<dbReference type="CDD" id="cd01894">
    <property type="entry name" value="EngA1"/>
    <property type="match status" value="1"/>
</dbReference>
<evidence type="ECO:0000256" key="7">
    <source>
        <dbReference type="ARBA" id="ARBA00032345"/>
    </source>
</evidence>
<feature type="domain" description="GTPase Der C-terminal KH-domain-like" evidence="9">
    <location>
        <begin position="473"/>
        <end position="554"/>
    </location>
</feature>